<dbReference type="CDD" id="cd02440">
    <property type="entry name" value="AdoMet_MTases"/>
    <property type="match status" value="1"/>
</dbReference>
<dbReference type="Pfam" id="PF08241">
    <property type="entry name" value="Methyltransf_11"/>
    <property type="match status" value="1"/>
</dbReference>
<dbReference type="InterPro" id="IPR029063">
    <property type="entry name" value="SAM-dependent_MTases_sf"/>
</dbReference>
<dbReference type="GO" id="GO:0032259">
    <property type="term" value="P:methylation"/>
    <property type="evidence" value="ECO:0007669"/>
    <property type="project" value="UniProtKB-KW"/>
</dbReference>
<dbReference type="InterPro" id="IPR013216">
    <property type="entry name" value="Methyltransf_11"/>
</dbReference>
<feature type="domain" description="Methyltransferase type 11" evidence="1">
    <location>
        <begin position="199"/>
        <end position="286"/>
    </location>
</feature>
<evidence type="ECO:0000313" key="2">
    <source>
        <dbReference type="EMBL" id="QBK93985.1"/>
    </source>
</evidence>
<accession>A0A481ZF78</accession>
<organism evidence="2">
    <name type="scientific">Pithovirus LCPAC406</name>
    <dbReference type="NCBI Taxonomy" id="2506599"/>
    <lineage>
        <taxon>Viruses</taxon>
        <taxon>Pithoviruses</taxon>
    </lineage>
</organism>
<reference evidence="2" key="1">
    <citation type="journal article" date="2019" name="MBio">
        <title>Virus Genomes from Deep Sea Sediments Expand the Ocean Megavirome and Support Independent Origins of Viral Gigantism.</title>
        <authorList>
            <person name="Backstrom D."/>
            <person name="Yutin N."/>
            <person name="Jorgensen S.L."/>
            <person name="Dharamshi J."/>
            <person name="Homa F."/>
            <person name="Zaremba-Niedwiedzka K."/>
            <person name="Spang A."/>
            <person name="Wolf Y.I."/>
            <person name="Koonin E.V."/>
            <person name="Ettema T.J."/>
        </authorList>
    </citation>
    <scope>NUCLEOTIDE SEQUENCE</scope>
</reference>
<keyword evidence="2" id="KW-0489">Methyltransferase</keyword>
<evidence type="ECO:0000259" key="1">
    <source>
        <dbReference type="Pfam" id="PF08241"/>
    </source>
</evidence>
<protein>
    <submittedName>
        <fullName evidence="2">SAM dependent methyltransferase</fullName>
    </submittedName>
</protein>
<name>A0A481ZF78_9VIRU</name>
<dbReference type="EMBL" id="MK500609">
    <property type="protein sequence ID" value="QBK93985.1"/>
    <property type="molecule type" value="Genomic_DNA"/>
</dbReference>
<dbReference type="GO" id="GO:0008757">
    <property type="term" value="F:S-adenosylmethionine-dependent methyltransferase activity"/>
    <property type="evidence" value="ECO:0007669"/>
    <property type="project" value="InterPro"/>
</dbReference>
<gene>
    <name evidence="2" type="ORF">LCPAC406_02990</name>
</gene>
<dbReference type="SUPFAM" id="SSF53335">
    <property type="entry name" value="S-adenosyl-L-methionine-dependent methyltransferases"/>
    <property type="match status" value="1"/>
</dbReference>
<proteinExistence type="predicted"/>
<keyword evidence="2" id="KW-0808">Transferase</keyword>
<dbReference type="Gene3D" id="3.40.50.150">
    <property type="entry name" value="Vaccinia Virus protein VP39"/>
    <property type="match status" value="1"/>
</dbReference>
<sequence length="374" mass="43875">MREWINDTDYTILMNNIATFIKNQLRKRLYEKSTIDQTTNEMMTILKRKSNDLPTIIALKRKYCSAELRDSARKVIPSIINFESKYYSDELRDEVRKVLGEFKEEEGDTNEIMTILKRKSTDFPTIVTLEKKYESRELIDAIIDLERKCSNKLRDATREIISEFGEEKKHEGPSGRERSRLLDMKSMLNVVGHVEQYYDIGASEGNITKVIMNYLKIKTVYVFDINVENRIEDGIIYIHNVYDKLDIGDNTADLVSTFMALHHFEDLPKMLSEIKRVLRPGGHFIIREHDAENKYLVSFFDLTHLIYATVLSDEATPKDFVKDFLTQYKTKEKWLELIEASGLKLIKWSYPVIRSKKGKRDFTNAFYALFVNPR</sequence>